<dbReference type="PANTHER" id="PTHR22617:SF23">
    <property type="entry name" value="CHEMOTAXIS PROTEIN CHEW"/>
    <property type="match status" value="1"/>
</dbReference>
<dbReference type="PROSITE" id="PS50851">
    <property type="entry name" value="CHEW"/>
    <property type="match status" value="1"/>
</dbReference>
<gene>
    <name evidence="2" type="primary">cheW_40</name>
    <name evidence="2" type="ORF">SDC9_166423</name>
</gene>
<reference evidence="2" key="1">
    <citation type="submission" date="2019-08" db="EMBL/GenBank/DDBJ databases">
        <authorList>
            <person name="Kucharzyk K."/>
            <person name="Murdoch R.W."/>
            <person name="Higgins S."/>
            <person name="Loffler F."/>
        </authorList>
    </citation>
    <scope>NUCLEOTIDE SEQUENCE</scope>
</reference>
<proteinExistence type="predicted"/>
<sequence length="163" mass="18487">MNRTLAPELVEMEEDTQYGRYLTFNLGTEYYGLEIKYVTEIIGMQLITTLPGLPAYIKGIINLRGRIIPVMDVRLRFDKEQLEYNDRICIIVACFDGVDIGLIVDRVSEVLTIPDADIVPPPEINKTSNKFIKGIGKVGNEVKLLLDYQKLIDHDDILAIITD</sequence>
<evidence type="ECO:0000259" key="1">
    <source>
        <dbReference type="PROSITE" id="PS50851"/>
    </source>
</evidence>
<dbReference type="InterPro" id="IPR039315">
    <property type="entry name" value="CheW"/>
</dbReference>
<dbReference type="SMART" id="SM00260">
    <property type="entry name" value="CheW"/>
    <property type="match status" value="1"/>
</dbReference>
<dbReference type="GO" id="GO:0005829">
    <property type="term" value="C:cytosol"/>
    <property type="evidence" value="ECO:0007669"/>
    <property type="project" value="TreeGrafter"/>
</dbReference>
<dbReference type="SUPFAM" id="SSF50341">
    <property type="entry name" value="CheW-like"/>
    <property type="match status" value="1"/>
</dbReference>
<accession>A0A645FX18</accession>
<dbReference type="AlphaFoldDB" id="A0A645FX18"/>
<dbReference type="EMBL" id="VSSQ01066539">
    <property type="protein sequence ID" value="MPN19057.1"/>
    <property type="molecule type" value="Genomic_DNA"/>
</dbReference>
<dbReference type="Pfam" id="PF01584">
    <property type="entry name" value="CheW"/>
    <property type="match status" value="1"/>
</dbReference>
<dbReference type="InterPro" id="IPR002545">
    <property type="entry name" value="CheW-lke_dom"/>
</dbReference>
<evidence type="ECO:0000313" key="2">
    <source>
        <dbReference type="EMBL" id="MPN19057.1"/>
    </source>
</evidence>
<dbReference type="GO" id="GO:0006935">
    <property type="term" value="P:chemotaxis"/>
    <property type="evidence" value="ECO:0007669"/>
    <property type="project" value="InterPro"/>
</dbReference>
<dbReference type="CDD" id="cd00732">
    <property type="entry name" value="CheW"/>
    <property type="match status" value="1"/>
</dbReference>
<protein>
    <submittedName>
        <fullName evidence="2">Chemotaxis protein CheW</fullName>
    </submittedName>
</protein>
<organism evidence="2">
    <name type="scientific">bioreactor metagenome</name>
    <dbReference type="NCBI Taxonomy" id="1076179"/>
    <lineage>
        <taxon>unclassified sequences</taxon>
        <taxon>metagenomes</taxon>
        <taxon>ecological metagenomes</taxon>
    </lineage>
</organism>
<dbReference type="GO" id="GO:0007165">
    <property type="term" value="P:signal transduction"/>
    <property type="evidence" value="ECO:0007669"/>
    <property type="project" value="InterPro"/>
</dbReference>
<dbReference type="InterPro" id="IPR036061">
    <property type="entry name" value="CheW-like_dom_sf"/>
</dbReference>
<dbReference type="Gene3D" id="2.30.30.40">
    <property type="entry name" value="SH3 Domains"/>
    <property type="match status" value="1"/>
</dbReference>
<comment type="caution">
    <text evidence="2">The sequence shown here is derived from an EMBL/GenBank/DDBJ whole genome shotgun (WGS) entry which is preliminary data.</text>
</comment>
<feature type="domain" description="CheW-like" evidence="1">
    <location>
        <begin position="18"/>
        <end position="157"/>
    </location>
</feature>
<dbReference type="Gene3D" id="2.40.50.180">
    <property type="entry name" value="CheA-289, Domain 4"/>
    <property type="match status" value="1"/>
</dbReference>
<dbReference type="PANTHER" id="PTHR22617">
    <property type="entry name" value="CHEMOTAXIS SENSOR HISTIDINE KINASE-RELATED"/>
    <property type="match status" value="1"/>
</dbReference>
<name>A0A645FX18_9ZZZZ</name>